<dbReference type="Pfam" id="PF01965">
    <property type="entry name" value="DJ-1_PfpI"/>
    <property type="match status" value="1"/>
</dbReference>
<evidence type="ECO:0000259" key="1">
    <source>
        <dbReference type="Pfam" id="PF01965"/>
    </source>
</evidence>
<evidence type="ECO:0000313" key="3">
    <source>
        <dbReference type="Proteomes" id="UP000824208"/>
    </source>
</evidence>
<feature type="domain" description="DJ-1/PfpI" evidence="1">
    <location>
        <begin position="2"/>
        <end position="162"/>
    </location>
</feature>
<dbReference type="CDD" id="cd03135">
    <property type="entry name" value="GATase1_DJ-1"/>
    <property type="match status" value="1"/>
</dbReference>
<proteinExistence type="predicted"/>
<dbReference type="Proteomes" id="UP000824208">
    <property type="component" value="Unassembled WGS sequence"/>
</dbReference>
<dbReference type="PANTHER" id="PTHR48094:SF12">
    <property type="entry name" value="PARKINSON DISEASE PROTEIN 7 HOMOLOG"/>
    <property type="match status" value="1"/>
</dbReference>
<name>A0A9D2MD35_9FIRM</name>
<dbReference type="PANTHER" id="PTHR48094">
    <property type="entry name" value="PROTEIN/NUCLEIC ACID DEGLYCASE DJ-1-RELATED"/>
    <property type="match status" value="1"/>
</dbReference>
<dbReference type="InterPro" id="IPR029062">
    <property type="entry name" value="Class_I_gatase-like"/>
</dbReference>
<organism evidence="2 3">
    <name type="scientific">Candidatus Flavonifractor intestinipullorum</name>
    <dbReference type="NCBI Taxonomy" id="2838587"/>
    <lineage>
        <taxon>Bacteria</taxon>
        <taxon>Bacillati</taxon>
        <taxon>Bacillota</taxon>
        <taxon>Clostridia</taxon>
        <taxon>Eubacteriales</taxon>
        <taxon>Oscillospiraceae</taxon>
        <taxon>Flavonifractor</taxon>
    </lineage>
</organism>
<accession>A0A9D2MD35</accession>
<dbReference type="InterPro" id="IPR050325">
    <property type="entry name" value="Prot/Nucl_acid_deglycase"/>
</dbReference>
<comment type="caution">
    <text evidence="2">The sequence shown here is derived from an EMBL/GenBank/DDBJ whole genome shotgun (WGS) entry which is preliminary data.</text>
</comment>
<protein>
    <submittedName>
        <fullName evidence="2">DJ-1/PfpI family protein</fullName>
    </submittedName>
</protein>
<dbReference type="GO" id="GO:0005737">
    <property type="term" value="C:cytoplasm"/>
    <property type="evidence" value="ECO:0007669"/>
    <property type="project" value="TreeGrafter"/>
</dbReference>
<dbReference type="NCBIfam" id="TIGR01383">
    <property type="entry name" value="not_thiJ"/>
    <property type="match status" value="1"/>
</dbReference>
<dbReference type="InterPro" id="IPR002818">
    <property type="entry name" value="DJ-1/PfpI"/>
</dbReference>
<dbReference type="Gene3D" id="3.40.50.880">
    <property type="match status" value="1"/>
</dbReference>
<gene>
    <name evidence="2" type="ORF">H9714_10650</name>
</gene>
<dbReference type="EMBL" id="DWYC01000093">
    <property type="protein sequence ID" value="HJB57994.1"/>
    <property type="molecule type" value="Genomic_DNA"/>
</dbReference>
<reference evidence="2" key="2">
    <citation type="submission" date="2021-04" db="EMBL/GenBank/DDBJ databases">
        <authorList>
            <person name="Gilroy R."/>
        </authorList>
    </citation>
    <scope>NUCLEOTIDE SEQUENCE</scope>
    <source>
        <strain evidence="2">CHK189-11263</strain>
    </source>
</reference>
<sequence>MVAILLGAGFEEAEALVPADLLRRSGAEVKLVALKGNEVTGGHGITVAADCTLANVDPEALDMLVLPGGLGGVNAIQEDLSAMALIEQAYARGVWLAAICAAPTILANLGYLDRRQAVCYPGMEELMGSAVVDKGASVVVDGHIITGRAAGSAFDFGLRLVDALKGPNAAEKVRDAVHYHC</sequence>
<evidence type="ECO:0000313" key="2">
    <source>
        <dbReference type="EMBL" id="HJB57994.1"/>
    </source>
</evidence>
<dbReference type="SUPFAM" id="SSF52317">
    <property type="entry name" value="Class I glutamine amidotransferase-like"/>
    <property type="match status" value="1"/>
</dbReference>
<reference evidence="2" key="1">
    <citation type="journal article" date="2021" name="PeerJ">
        <title>Extensive microbial diversity within the chicken gut microbiome revealed by metagenomics and culture.</title>
        <authorList>
            <person name="Gilroy R."/>
            <person name="Ravi A."/>
            <person name="Getino M."/>
            <person name="Pursley I."/>
            <person name="Horton D.L."/>
            <person name="Alikhan N.F."/>
            <person name="Baker D."/>
            <person name="Gharbi K."/>
            <person name="Hall N."/>
            <person name="Watson M."/>
            <person name="Adriaenssens E.M."/>
            <person name="Foster-Nyarko E."/>
            <person name="Jarju S."/>
            <person name="Secka A."/>
            <person name="Antonio M."/>
            <person name="Oren A."/>
            <person name="Chaudhuri R.R."/>
            <person name="La Ragione R."/>
            <person name="Hildebrand F."/>
            <person name="Pallen M.J."/>
        </authorList>
    </citation>
    <scope>NUCLEOTIDE SEQUENCE</scope>
    <source>
        <strain evidence="2">CHK189-11263</strain>
    </source>
</reference>
<dbReference type="AlphaFoldDB" id="A0A9D2MD35"/>
<dbReference type="InterPro" id="IPR006287">
    <property type="entry name" value="DJ-1"/>
</dbReference>